<dbReference type="RefSeq" id="XP_011779702.1">
    <property type="nucleotide sequence ID" value="XM_011781400.1"/>
</dbReference>
<dbReference type="Pfam" id="PF00004">
    <property type="entry name" value="AAA"/>
    <property type="match status" value="1"/>
</dbReference>
<dbReference type="Proteomes" id="UP000002316">
    <property type="component" value="Chromosome 11"/>
</dbReference>
<feature type="domain" description="AAA+ ATPase" evidence="1">
    <location>
        <begin position="41"/>
        <end position="231"/>
    </location>
</feature>
<dbReference type="InterPro" id="IPR027417">
    <property type="entry name" value="P-loop_NTPase"/>
</dbReference>
<feature type="domain" description="AAA+ ATPase" evidence="1">
    <location>
        <begin position="303"/>
        <end position="446"/>
    </location>
</feature>
<dbReference type="GO" id="GO:0005524">
    <property type="term" value="F:ATP binding"/>
    <property type="evidence" value="ECO:0007669"/>
    <property type="project" value="InterPro"/>
</dbReference>
<evidence type="ECO:0000313" key="2">
    <source>
        <dbReference type="EMBL" id="CBH17438.1"/>
    </source>
</evidence>
<dbReference type="GeneID" id="23867559"/>
<dbReference type="InterPro" id="IPR003959">
    <property type="entry name" value="ATPase_AAA_core"/>
</dbReference>
<dbReference type="SUPFAM" id="SSF52540">
    <property type="entry name" value="P-loop containing nucleoside triphosphate hydrolases"/>
    <property type="match status" value="2"/>
</dbReference>
<sequence length="543" mass="59101">MSVTAELHCRYSVSFQPVVIMSVDGAIISDMHRLLSEKQPISFFILLCGQSGCGKSTTLRAVGDGAAARGMNVTYGAPILEEADTLEWNVEKANLHIVDFNTMRSMDVKGYPDSSSYRPGTVVILDDIESIYHLMHMQGVSHRLELFLRLLLSSSRSALITSAIDASRVPQWLIDMKAPVVYHIPELTASATRRYIRTLPEADVYASCADEGGGDILASCLRTQRDLTLYLCCAKFRGETRHPINSGALHFSGHLRAPLQQLSQPDRKLFGLDAVADRIDALVRHFIGRDGSSISGLLSTVASTTGILLHGPPGSGKTALAMRYHSLYPGKFFSVNCATLFSKYLGESEQRLREAFVLARSRAPSILFLDGVDVIGSSRGSMSSDNNGGGVDISRRMLAALLCELDGLSDGGRVLVIAATAVPNKLDSALLRQGRFETLQYVPPLSYGASCEMALDFFERFIDATEYRDKVKNLAALVATRSEGSTPASLRAFLRVLLEKQLELSKGHCVDGTELPLPSTTLVRDALGETNQLIRADYAFAAL</sequence>
<protein>
    <submittedName>
        <fullName evidence="2">AAA ATPase, putative</fullName>
    </submittedName>
</protein>
<accession>D0A6Y7</accession>
<organism evidence="2 3">
    <name type="scientific">Trypanosoma brucei gambiense (strain MHOM/CI/86/DAL972)</name>
    <dbReference type="NCBI Taxonomy" id="679716"/>
    <lineage>
        <taxon>Eukaryota</taxon>
        <taxon>Discoba</taxon>
        <taxon>Euglenozoa</taxon>
        <taxon>Kinetoplastea</taxon>
        <taxon>Metakinetoplastina</taxon>
        <taxon>Trypanosomatida</taxon>
        <taxon>Trypanosomatidae</taxon>
        <taxon>Trypanosoma</taxon>
    </lineage>
</organism>
<proteinExistence type="predicted"/>
<dbReference type="VEuPathDB" id="TriTrypDB:Tbg972.11.5560"/>
<dbReference type="PANTHER" id="PTHR23077:SF196">
    <property type="entry name" value="ATPASE, PUTATIVE-RELATED"/>
    <property type="match status" value="1"/>
</dbReference>
<dbReference type="InterPro" id="IPR050168">
    <property type="entry name" value="AAA_ATPase_domain"/>
</dbReference>
<dbReference type="InterPro" id="IPR003593">
    <property type="entry name" value="AAA+_ATPase"/>
</dbReference>
<dbReference type="SMART" id="SM00382">
    <property type="entry name" value="AAA"/>
    <property type="match status" value="2"/>
</dbReference>
<dbReference type="PANTHER" id="PTHR23077">
    <property type="entry name" value="AAA-FAMILY ATPASE"/>
    <property type="match status" value="1"/>
</dbReference>
<evidence type="ECO:0000313" key="3">
    <source>
        <dbReference type="Proteomes" id="UP000002316"/>
    </source>
</evidence>
<dbReference type="KEGG" id="tbg:TbgDal_XI5560"/>
<dbReference type="FunFam" id="3.40.50.300:FF:003013">
    <property type="entry name" value="ATPase domain protein, putative"/>
    <property type="match status" value="1"/>
</dbReference>
<dbReference type="EMBL" id="FN554974">
    <property type="protein sequence ID" value="CBH17438.1"/>
    <property type="molecule type" value="Genomic_DNA"/>
</dbReference>
<dbReference type="Gene3D" id="3.40.50.300">
    <property type="entry name" value="P-loop containing nucleotide triphosphate hydrolases"/>
    <property type="match status" value="2"/>
</dbReference>
<dbReference type="GO" id="GO:0016887">
    <property type="term" value="F:ATP hydrolysis activity"/>
    <property type="evidence" value="ECO:0007669"/>
    <property type="project" value="InterPro"/>
</dbReference>
<evidence type="ECO:0000259" key="1">
    <source>
        <dbReference type="SMART" id="SM00382"/>
    </source>
</evidence>
<gene>
    <name evidence="2" type="ORF">TbgDal_XI5560</name>
</gene>
<dbReference type="AlphaFoldDB" id="D0A6Y7"/>
<reference evidence="3" key="1">
    <citation type="journal article" date="2010" name="PLoS Negl. Trop. Dis.">
        <title>The genome sequence of Trypanosoma brucei gambiense, causative agent of chronic human african trypanosomiasis.</title>
        <authorList>
            <person name="Jackson A.P."/>
            <person name="Sanders M."/>
            <person name="Berry A."/>
            <person name="McQuillan J."/>
            <person name="Aslett M.A."/>
            <person name="Quail M.A."/>
            <person name="Chukualim B."/>
            <person name="Capewell P."/>
            <person name="MacLeod A."/>
            <person name="Melville S.E."/>
            <person name="Gibson W."/>
            <person name="Barry J.D."/>
            <person name="Berriman M."/>
            <person name="Hertz-Fowler C."/>
        </authorList>
    </citation>
    <scope>NUCLEOTIDE SEQUENCE [LARGE SCALE GENOMIC DNA]</scope>
    <source>
        <strain evidence="3">MHOM/CI/86/DAL972</strain>
    </source>
</reference>
<dbReference type="OrthoDB" id="10251412at2759"/>
<name>D0A6Y7_TRYB9</name>